<evidence type="ECO:0000313" key="2">
    <source>
        <dbReference type="Proteomes" id="UP000214688"/>
    </source>
</evidence>
<evidence type="ECO:0008006" key="3">
    <source>
        <dbReference type="Google" id="ProtNLM"/>
    </source>
</evidence>
<sequence>MINELQNKQVQVTTTSSTVLGEFKNFDGSFVVVQTTTGLTYFALTNIVEIKEQYSPTQPEEYDEDDEIVYA</sequence>
<name>A0A223D5U0_9BACL</name>
<dbReference type="KEGG" id="tab:CIG75_19055"/>
<dbReference type="RefSeq" id="WP_094238060.1">
    <property type="nucleotide sequence ID" value="NZ_CP022657.1"/>
</dbReference>
<gene>
    <name evidence="1" type="ORF">CIG75_19055</name>
</gene>
<reference evidence="1 2" key="1">
    <citation type="journal article" date="2015" name="Int. J. Syst. Evol. Microbiol.">
        <title>Tumebacillus algifaecis sp. nov., isolated from decomposing algal scum.</title>
        <authorList>
            <person name="Wu Y.F."/>
            <person name="Zhang B."/>
            <person name="Xing P."/>
            <person name="Wu Q.L."/>
            <person name="Liu S.J."/>
        </authorList>
    </citation>
    <scope>NUCLEOTIDE SEQUENCE [LARGE SCALE GENOMIC DNA]</scope>
    <source>
        <strain evidence="1 2">THMBR28</strain>
    </source>
</reference>
<evidence type="ECO:0000313" key="1">
    <source>
        <dbReference type="EMBL" id="ASS76833.1"/>
    </source>
</evidence>
<dbReference type="Proteomes" id="UP000214688">
    <property type="component" value="Chromosome"/>
</dbReference>
<organism evidence="1 2">
    <name type="scientific">Tumebacillus algifaecis</name>
    <dbReference type="NCBI Taxonomy" id="1214604"/>
    <lineage>
        <taxon>Bacteria</taxon>
        <taxon>Bacillati</taxon>
        <taxon>Bacillota</taxon>
        <taxon>Bacilli</taxon>
        <taxon>Bacillales</taxon>
        <taxon>Alicyclobacillaceae</taxon>
        <taxon>Tumebacillus</taxon>
    </lineage>
</organism>
<dbReference type="AlphaFoldDB" id="A0A223D5U0"/>
<proteinExistence type="predicted"/>
<protein>
    <recommendedName>
        <fullName evidence="3">DUF2642 domain-containing protein</fullName>
    </recommendedName>
</protein>
<accession>A0A223D5U0</accession>
<keyword evidence="2" id="KW-1185">Reference proteome</keyword>
<dbReference type="EMBL" id="CP022657">
    <property type="protein sequence ID" value="ASS76833.1"/>
    <property type="molecule type" value="Genomic_DNA"/>
</dbReference>